<keyword evidence="2" id="KW-0238">DNA-binding</keyword>
<gene>
    <name evidence="6" type="ORF">D3218_14655</name>
</gene>
<dbReference type="GO" id="GO:0003700">
    <property type="term" value="F:DNA-binding transcription factor activity"/>
    <property type="evidence" value="ECO:0007669"/>
    <property type="project" value="InterPro"/>
</dbReference>
<feature type="domain" description="HTH arsR-type" evidence="5">
    <location>
        <begin position="8"/>
        <end position="89"/>
    </location>
</feature>
<dbReference type="GO" id="GO:0003677">
    <property type="term" value="F:DNA binding"/>
    <property type="evidence" value="ECO:0007669"/>
    <property type="project" value="UniProtKB-KW"/>
</dbReference>
<dbReference type="RefSeq" id="WP_119540833.1">
    <property type="nucleotide sequence ID" value="NZ_QYRN01000007.1"/>
</dbReference>
<dbReference type="PANTHER" id="PTHR43132">
    <property type="entry name" value="ARSENICAL RESISTANCE OPERON REPRESSOR ARSR-RELATED"/>
    <property type="match status" value="1"/>
</dbReference>
<dbReference type="SMART" id="SM00418">
    <property type="entry name" value="HTH_ARSR"/>
    <property type="match status" value="1"/>
</dbReference>
<dbReference type="InterPro" id="IPR011991">
    <property type="entry name" value="ArsR-like_HTH"/>
</dbReference>
<dbReference type="Proteomes" id="UP000265750">
    <property type="component" value="Unassembled WGS sequence"/>
</dbReference>
<sequence>MNDDTAVAAPSTLAHADRLAASRPLVCAGADGMSSGEIAQAPAVPPTHRSVHLSALERAGLLRSWRDGRHVLYAAHHERMRRLLAFLTEDCCTGMPEICGPFGDPAPRTYPPEPARNRHGLP</sequence>
<dbReference type="InterPro" id="IPR001845">
    <property type="entry name" value="HTH_ArsR_DNA-bd_dom"/>
</dbReference>
<dbReference type="AlphaFoldDB" id="A0A3A1WJ74"/>
<reference evidence="7" key="1">
    <citation type="submission" date="2018-09" db="EMBL/GenBank/DDBJ databases">
        <authorList>
            <person name="Tuo L."/>
        </authorList>
    </citation>
    <scope>NUCLEOTIDE SEQUENCE [LARGE SCALE GENOMIC DNA]</scope>
    <source>
        <strain evidence="7">M2BS4Y-1</strain>
    </source>
</reference>
<evidence type="ECO:0000256" key="2">
    <source>
        <dbReference type="ARBA" id="ARBA00023125"/>
    </source>
</evidence>
<evidence type="ECO:0000313" key="6">
    <source>
        <dbReference type="EMBL" id="RIX99702.1"/>
    </source>
</evidence>
<feature type="region of interest" description="Disordered" evidence="4">
    <location>
        <begin position="101"/>
        <end position="122"/>
    </location>
</feature>
<dbReference type="PANTHER" id="PTHR43132:SF2">
    <property type="entry name" value="ARSENICAL RESISTANCE OPERON REPRESSOR ARSR-RELATED"/>
    <property type="match status" value="1"/>
</dbReference>
<dbReference type="EMBL" id="QYRN01000007">
    <property type="protein sequence ID" value="RIX99702.1"/>
    <property type="molecule type" value="Genomic_DNA"/>
</dbReference>
<keyword evidence="3" id="KW-0804">Transcription</keyword>
<protein>
    <submittedName>
        <fullName evidence="6">Transcriptional regulator</fullName>
    </submittedName>
</protein>
<evidence type="ECO:0000313" key="7">
    <source>
        <dbReference type="Proteomes" id="UP000265750"/>
    </source>
</evidence>
<proteinExistence type="predicted"/>
<keyword evidence="1" id="KW-0805">Transcription regulation</keyword>
<evidence type="ECO:0000256" key="4">
    <source>
        <dbReference type="SAM" id="MobiDB-lite"/>
    </source>
</evidence>
<dbReference type="Gene3D" id="1.10.10.10">
    <property type="entry name" value="Winged helix-like DNA-binding domain superfamily/Winged helix DNA-binding domain"/>
    <property type="match status" value="1"/>
</dbReference>
<keyword evidence="7" id="KW-1185">Reference proteome</keyword>
<comment type="caution">
    <text evidence="6">The sequence shown here is derived from an EMBL/GenBank/DDBJ whole genome shotgun (WGS) entry which is preliminary data.</text>
</comment>
<dbReference type="SUPFAM" id="SSF46785">
    <property type="entry name" value="Winged helix' DNA-binding domain"/>
    <property type="match status" value="1"/>
</dbReference>
<dbReference type="InterPro" id="IPR036390">
    <property type="entry name" value="WH_DNA-bd_sf"/>
</dbReference>
<dbReference type="InterPro" id="IPR051011">
    <property type="entry name" value="Metal_resp_trans_reg"/>
</dbReference>
<evidence type="ECO:0000256" key="3">
    <source>
        <dbReference type="ARBA" id="ARBA00023163"/>
    </source>
</evidence>
<dbReference type="InterPro" id="IPR036388">
    <property type="entry name" value="WH-like_DNA-bd_sf"/>
</dbReference>
<organism evidence="6 7">
    <name type="scientific">Aureimonas flava</name>
    <dbReference type="NCBI Taxonomy" id="2320271"/>
    <lineage>
        <taxon>Bacteria</taxon>
        <taxon>Pseudomonadati</taxon>
        <taxon>Pseudomonadota</taxon>
        <taxon>Alphaproteobacteria</taxon>
        <taxon>Hyphomicrobiales</taxon>
        <taxon>Aurantimonadaceae</taxon>
        <taxon>Aureimonas</taxon>
    </lineage>
</organism>
<evidence type="ECO:0000256" key="1">
    <source>
        <dbReference type="ARBA" id="ARBA00023015"/>
    </source>
</evidence>
<name>A0A3A1WJ74_9HYPH</name>
<evidence type="ECO:0000259" key="5">
    <source>
        <dbReference type="SMART" id="SM00418"/>
    </source>
</evidence>
<accession>A0A3A1WJ74</accession>
<dbReference type="CDD" id="cd00090">
    <property type="entry name" value="HTH_ARSR"/>
    <property type="match status" value="1"/>
</dbReference>
<dbReference type="OrthoDB" id="9804742at2"/>